<comment type="subcellular location">
    <subcellularLocation>
        <location evidence="1">Membrane</location>
        <topology evidence="1">Multi-pass membrane protein</topology>
    </subcellularLocation>
</comment>
<comment type="similarity">
    <text evidence="2">Belongs to the oxidase-dependent Fe transporter (OFeT) (TC 9.A.10.1) family.</text>
</comment>
<keyword evidence="3 6" id="KW-0812">Transmembrane</keyword>
<dbReference type="Proteomes" id="UP000229740">
    <property type="component" value="Unassembled WGS sequence"/>
</dbReference>
<feature type="transmembrane region" description="Helical" evidence="6">
    <location>
        <begin position="176"/>
        <end position="196"/>
    </location>
</feature>
<evidence type="ECO:0000313" key="8">
    <source>
        <dbReference type="EMBL" id="PID55510.1"/>
    </source>
</evidence>
<dbReference type="EMBL" id="PDPS01000083">
    <property type="protein sequence ID" value="PID55510.1"/>
    <property type="molecule type" value="Genomic_DNA"/>
</dbReference>
<feature type="transmembrane region" description="Helical" evidence="6">
    <location>
        <begin position="216"/>
        <end position="237"/>
    </location>
</feature>
<keyword evidence="5 6" id="KW-0472">Membrane</keyword>
<evidence type="ECO:0000256" key="5">
    <source>
        <dbReference type="ARBA" id="ARBA00023136"/>
    </source>
</evidence>
<feature type="transmembrane region" description="Helical" evidence="6">
    <location>
        <begin position="138"/>
        <end position="164"/>
    </location>
</feature>
<evidence type="ECO:0000256" key="6">
    <source>
        <dbReference type="SAM" id="Phobius"/>
    </source>
</evidence>
<feature type="transmembrane region" description="Helical" evidence="6">
    <location>
        <begin position="323"/>
        <end position="344"/>
    </location>
</feature>
<dbReference type="InterPro" id="IPR004923">
    <property type="entry name" value="FTR1/Fip1/EfeU"/>
</dbReference>
<evidence type="ECO:0000256" key="1">
    <source>
        <dbReference type="ARBA" id="ARBA00004141"/>
    </source>
</evidence>
<dbReference type="Pfam" id="PF03239">
    <property type="entry name" value="FTR1"/>
    <property type="match status" value="1"/>
</dbReference>
<accession>A0A2G6E0F0</accession>
<evidence type="ECO:0000256" key="7">
    <source>
        <dbReference type="SAM" id="SignalP"/>
    </source>
</evidence>
<keyword evidence="7" id="KW-0732">Signal</keyword>
<sequence length="404" mass="44662">MKTAHRRLWAALALFLVFLAPLAAETWSSIADEIGAYLDDSVRFYREGKNEEAKQCRYDAYFRIYELKEMEQAVQSWFGSKYNFNIEALFAEVTVLINEGRPVGELEALVEELMEILRESAAELDVEKPRENMSHGAIFAKALVILLREGLEAILILGAMIAILIKRKREDQVKTVYIASAAAVFASVLLAVFLNALRARVGITRGYAAQELFEGFVILAAVAVLLWVGGWLIKTSASEMASLKSRVGDASDKSSTKALALVSFLAVFREGAETVLFYQAMFNDVSSDRYGLVALGMAAAVVLLAVGFVLVRYGSVKLPLKWFFNVTGVFIFYMAFSMSGKAFLEFREAGWFEDSMVNFPTIPWLGIYPVLPGLLLQGAVVVASIAVYMVNKRKNVKTPSGNDG</sequence>
<feature type="signal peptide" evidence="7">
    <location>
        <begin position="1"/>
        <end position="23"/>
    </location>
</feature>
<proteinExistence type="inferred from homology"/>
<evidence type="ECO:0000313" key="9">
    <source>
        <dbReference type="Proteomes" id="UP000229740"/>
    </source>
</evidence>
<feature type="transmembrane region" description="Helical" evidence="6">
    <location>
        <begin position="364"/>
        <end position="390"/>
    </location>
</feature>
<dbReference type="PANTHER" id="PTHR31632:SF2">
    <property type="entry name" value="PLASMA MEMBRANE IRON PERMEASE"/>
    <property type="match status" value="1"/>
</dbReference>
<dbReference type="GO" id="GO:0033573">
    <property type="term" value="C:high-affinity iron permease complex"/>
    <property type="evidence" value="ECO:0007669"/>
    <property type="project" value="InterPro"/>
</dbReference>
<feature type="transmembrane region" description="Helical" evidence="6">
    <location>
        <begin position="290"/>
        <end position="311"/>
    </location>
</feature>
<protein>
    <recommendedName>
        <fullName evidence="10">Iron permease</fullName>
    </recommendedName>
</protein>
<dbReference type="AlphaFoldDB" id="A0A2G6E0F0"/>
<dbReference type="PANTHER" id="PTHR31632">
    <property type="entry name" value="IRON TRANSPORTER FTH1"/>
    <property type="match status" value="1"/>
</dbReference>
<evidence type="ECO:0000256" key="4">
    <source>
        <dbReference type="ARBA" id="ARBA00022989"/>
    </source>
</evidence>
<gene>
    <name evidence="8" type="ORF">CSB45_15650</name>
</gene>
<comment type="caution">
    <text evidence="8">The sequence shown here is derived from an EMBL/GenBank/DDBJ whole genome shotgun (WGS) entry which is preliminary data.</text>
</comment>
<organism evidence="8 9">
    <name type="scientific">candidate division KSB3 bacterium</name>
    <dbReference type="NCBI Taxonomy" id="2044937"/>
    <lineage>
        <taxon>Bacteria</taxon>
        <taxon>candidate division KSB3</taxon>
    </lineage>
</organism>
<evidence type="ECO:0000256" key="3">
    <source>
        <dbReference type="ARBA" id="ARBA00022692"/>
    </source>
</evidence>
<reference evidence="8 9" key="1">
    <citation type="submission" date="2017-10" db="EMBL/GenBank/DDBJ databases">
        <title>Novel microbial diversity and functional potential in the marine mammal oral microbiome.</title>
        <authorList>
            <person name="Dudek N.K."/>
            <person name="Sun C.L."/>
            <person name="Burstein D."/>
            <person name="Kantor R.S."/>
            <person name="Aliaga Goltsman D.S."/>
            <person name="Bik E.M."/>
            <person name="Thomas B.C."/>
            <person name="Banfield J.F."/>
            <person name="Relman D.A."/>
        </authorList>
    </citation>
    <scope>NUCLEOTIDE SEQUENCE [LARGE SCALE GENOMIC DNA]</scope>
    <source>
        <strain evidence="8">DOLZORAL124_49_17</strain>
    </source>
</reference>
<evidence type="ECO:0008006" key="10">
    <source>
        <dbReference type="Google" id="ProtNLM"/>
    </source>
</evidence>
<evidence type="ECO:0000256" key="2">
    <source>
        <dbReference type="ARBA" id="ARBA00008333"/>
    </source>
</evidence>
<dbReference type="GO" id="GO:0015093">
    <property type="term" value="F:ferrous iron transmembrane transporter activity"/>
    <property type="evidence" value="ECO:0007669"/>
    <property type="project" value="TreeGrafter"/>
</dbReference>
<feature type="chain" id="PRO_5013875834" description="Iron permease" evidence="7">
    <location>
        <begin position="24"/>
        <end position="404"/>
    </location>
</feature>
<keyword evidence="4 6" id="KW-1133">Transmembrane helix</keyword>
<name>A0A2G6E0F0_9BACT</name>